<accession>A0ABQ5V317</accession>
<organism evidence="1 2">
    <name type="scientific">Algimonas porphyrae</name>
    <dbReference type="NCBI Taxonomy" id="1128113"/>
    <lineage>
        <taxon>Bacteria</taxon>
        <taxon>Pseudomonadati</taxon>
        <taxon>Pseudomonadota</taxon>
        <taxon>Alphaproteobacteria</taxon>
        <taxon>Maricaulales</taxon>
        <taxon>Robiginitomaculaceae</taxon>
        <taxon>Algimonas</taxon>
    </lineage>
</organism>
<sequence>MGRAASEVFADFTTPYGLNPTSSWWGDSATGFVLATGPGANPGSNCGVTGFTSHVRDCESGLQYMQARHYSPVSARFLSVDPVTFMETGMPGMFNRYGYTLGDPINMWDPDGKSPLRDHYYSTGSGTLPSGMKSTGSSATGSVIGDAKIAIGAAIIFADIATLPSGEGVLGSMMISSAVKNAAADAAIGGQ</sequence>
<name>A0ABQ5V317_9PROT</name>
<dbReference type="Gene3D" id="2.180.10.10">
    <property type="entry name" value="RHS repeat-associated core"/>
    <property type="match status" value="1"/>
</dbReference>
<reference evidence="1" key="1">
    <citation type="journal article" date="2014" name="Int. J. Syst. Evol. Microbiol.">
        <title>Complete genome of a new Firmicutes species belonging to the dominant human colonic microbiota ('Ruminococcus bicirculans') reveals two chromosomes and a selective capacity to utilize plant glucans.</title>
        <authorList>
            <consortium name="NISC Comparative Sequencing Program"/>
            <person name="Wegmann U."/>
            <person name="Louis P."/>
            <person name="Goesmann A."/>
            <person name="Henrissat B."/>
            <person name="Duncan S.H."/>
            <person name="Flint H.J."/>
        </authorList>
    </citation>
    <scope>NUCLEOTIDE SEQUENCE</scope>
    <source>
        <strain evidence="1">NBRC 108216</strain>
    </source>
</reference>
<gene>
    <name evidence="1" type="ORF">GCM10007854_23090</name>
</gene>
<dbReference type="InterPro" id="IPR022385">
    <property type="entry name" value="Rhs_assc_core"/>
</dbReference>
<dbReference type="EMBL" id="BSNJ01000005">
    <property type="protein sequence ID" value="GLQ21354.1"/>
    <property type="molecule type" value="Genomic_DNA"/>
</dbReference>
<evidence type="ECO:0000313" key="2">
    <source>
        <dbReference type="Proteomes" id="UP001161390"/>
    </source>
</evidence>
<reference evidence="1" key="2">
    <citation type="submission" date="2023-01" db="EMBL/GenBank/DDBJ databases">
        <title>Draft genome sequence of Algimonas porphyrae strain NBRC 108216.</title>
        <authorList>
            <person name="Sun Q."/>
            <person name="Mori K."/>
        </authorList>
    </citation>
    <scope>NUCLEOTIDE SEQUENCE</scope>
    <source>
        <strain evidence="1">NBRC 108216</strain>
    </source>
</reference>
<comment type="caution">
    <text evidence="1">The sequence shown here is derived from an EMBL/GenBank/DDBJ whole genome shotgun (WGS) entry which is preliminary data.</text>
</comment>
<dbReference type="Proteomes" id="UP001161390">
    <property type="component" value="Unassembled WGS sequence"/>
</dbReference>
<evidence type="ECO:0008006" key="3">
    <source>
        <dbReference type="Google" id="ProtNLM"/>
    </source>
</evidence>
<evidence type="ECO:0000313" key="1">
    <source>
        <dbReference type="EMBL" id="GLQ21354.1"/>
    </source>
</evidence>
<proteinExistence type="predicted"/>
<dbReference type="NCBIfam" id="TIGR03696">
    <property type="entry name" value="Rhs_assc_core"/>
    <property type="match status" value="1"/>
</dbReference>
<keyword evidence="2" id="KW-1185">Reference proteome</keyword>
<protein>
    <recommendedName>
        <fullName evidence="3">RHS repeat-associated core domain-containing protein</fullName>
    </recommendedName>
</protein>